<dbReference type="PANTHER" id="PTHR10773">
    <property type="entry name" value="DNA-DIRECTED RNA POLYMERASES I, II, AND III SUBUNIT RPABC2"/>
    <property type="match status" value="1"/>
</dbReference>
<proteinExistence type="predicted"/>
<sequence>MRFFVSSYSPFKMFSITSFSSRTRKIVDAALDFNYNAVIFKDNNYDTSAYGSNDVPLDLSIRKKSPRSVPSSLNCPSPRKTKKALGLSNCVDHSPISASYLCDISYSFPKSRSVDSDELILYSSVGENDLFFPKSSEYMPVSCVSDAPIFESPIILPKSGVAPRVLFNSPAELASPQCVEISANLTENTRCGTSKMCDIHIVQSEVVNDPKLSVIEPISCAPDVDFFNNPDVSLNRTSPHDLLPVSDEIFTDFGLNSSDKNTPSSDVREHATDISACAEISSAGDVNTSQSETVRNPEPPVVSVCAPNEVAVTIFGNPRKRGARRKLSKEEVANAKQQSLKEKHPVLPGCDDSCRRKCSDHVPEEKREEINLNFWDLDWASRRSFILRLCERKDAHRRRYLNQQKQNTFKYHFVTENSVRYEVCKPFFSTTLGFKATNDRYVHDILVPTTPKGVIQPKVKDNRGKISPPNKVPSELIAAHVESYNPSISHYRREHAPNTRYRPSDVTITDMHKNFLQKNPENQISYELYRRTVRKMKISITVLGNEECEKCEEFRLHEHGSPESGVVIVMFVLPGKLI</sequence>
<gene>
    <name evidence="1" type="ORF">BEMITA_LOCUS2131</name>
</gene>
<evidence type="ECO:0000313" key="1">
    <source>
        <dbReference type="EMBL" id="CAH0755012.1"/>
    </source>
</evidence>
<organism evidence="1 2">
    <name type="scientific">Bemisia tabaci</name>
    <name type="common">Sweetpotato whitefly</name>
    <name type="synonym">Aleurodes tabaci</name>
    <dbReference type="NCBI Taxonomy" id="7038"/>
    <lineage>
        <taxon>Eukaryota</taxon>
        <taxon>Metazoa</taxon>
        <taxon>Ecdysozoa</taxon>
        <taxon>Arthropoda</taxon>
        <taxon>Hexapoda</taxon>
        <taxon>Insecta</taxon>
        <taxon>Pterygota</taxon>
        <taxon>Neoptera</taxon>
        <taxon>Paraneoptera</taxon>
        <taxon>Hemiptera</taxon>
        <taxon>Sternorrhyncha</taxon>
        <taxon>Aleyrodoidea</taxon>
        <taxon>Aleyrodidae</taxon>
        <taxon>Aleyrodinae</taxon>
        <taxon>Bemisia</taxon>
    </lineage>
</organism>
<keyword evidence="2" id="KW-1185">Reference proteome</keyword>
<dbReference type="Proteomes" id="UP001152759">
    <property type="component" value="Chromosome 1"/>
</dbReference>
<reference evidence="1" key="1">
    <citation type="submission" date="2021-12" db="EMBL/GenBank/DDBJ databases">
        <authorList>
            <person name="King R."/>
        </authorList>
    </citation>
    <scope>NUCLEOTIDE SEQUENCE</scope>
</reference>
<accession>A0A9P0C4N6</accession>
<dbReference type="AlphaFoldDB" id="A0A9P0C4N6"/>
<protein>
    <submittedName>
        <fullName evidence="1">Uncharacterized protein</fullName>
    </submittedName>
</protein>
<name>A0A9P0C4N6_BEMTA</name>
<dbReference type="EMBL" id="OU963862">
    <property type="protein sequence ID" value="CAH0755012.1"/>
    <property type="molecule type" value="Genomic_DNA"/>
</dbReference>
<evidence type="ECO:0000313" key="2">
    <source>
        <dbReference type="Proteomes" id="UP001152759"/>
    </source>
</evidence>
<dbReference type="PANTHER" id="PTHR10773:SF19">
    <property type="match status" value="1"/>
</dbReference>